<evidence type="ECO:0000313" key="2">
    <source>
        <dbReference type="Proteomes" id="UP001642409"/>
    </source>
</evidence>
<dbReference type="EMBL" id="CAXDID020000064">
    <property type="protein sequence ID" value="CAL6011497.1"/>
    <property type="molecule type" value="Genomic_DNA"/>
</dbReference>
<evidence type="ECO:0000313" key="1">
    <source>
        <dbReference type="EMBL" id="CAL6011497.1"/>
    </source>
</evidence>
<proteinExistence type="predicted"/>
<protein>
    <submittedName>
        <fullName evidence="1">Hypothetical_protein</fullName>
    </submittedName>
</protein>
<sequence>MKISVIQLSKISEQSIQNIELGQQYITQSTIYRPRSSEQHFSSSRTIFEYFASGYINVFQLYRFFTPIVMRSVYLILSAALKTKMNLHQIRHLIPRCGPQQFGEQHTAHFYEIENSSLRYWVHQLFQSRTGGWELQGQFCFSLRGGLDLNMNICCMYLIQMCLDKYHQTVQITI</sequence>
<keyword evidence="2" id="KW-1185">Reference proteome</keyword>
<reference evidence="1 2" key="1">
    <citation type="submission" date="2024-07" db="EMBL/GenBank/DDBJ databases">
        <authorList>
            <person name="Akdeniz Z."/>
        </authorList>
    </citation>
    <scope>NUCLEOTIDE SEQUENCE [LARGE SCALE GENOMIC DNA]</scope>
</reference>
<name>A0ABP1IAP4_9EUKA</name>
<gene>
    <name evidence="1" type="ORF">HINF_LOCUS22851</name>
</gene>
<organism evidence="1 2">
    <name type="scientific">Hexamita inflata</name>
    <dbReference type="NCBI Taxonomy" id="28002"/>
    <lineage>
        <taxon>Eukaryota</taxon>
        <taxon>Metamonada</taxon>
        <taxon>Diplomonadida</taxon>
        <taxon>Hexamitidae</taxon>
        <taxon>Hexamitinae</taxon>
        <taxon>Hexamita</taxon>
    </lineage>
</organism>
<dbReference type="Proteomes" id="UP001642409">
    <property type="component" value="Unassembled WGS sequence"/>
</dbReference>
<accession>A0ABP1IAP4</accession>
<comment type="caution">
    <text evidence="1">The sequence shown here is derived from an EMBL/GenBank/DDBJ whole genome shotgun (WGS) entry which is preliminary data.</text>
</comment>